<keyword evidence="1" id="KW-0812">Transmembrane</keyword>
<evidence type="ECO:0000313" key="2">
    <source>
        <dbReference type="EMBL" id="SJZ32041.1"/>
    </source>
</evidence>
<protein>
    <submittedName>
        <fullName evidence="2">Uncharacterized protein</fullName>
    </submittedName>
</protein>
<keyword evidence="3" id="KW-1185">Reference proteome</keyword>
<name>A0A1T4JPJ1_9BACT</name>
<reference evidence="2 3" key="1">
    <citation type="submission" date="2017-02" db="EMBL/GenBank/DDBJ databases">
        <authorList>
            <person name="Peterson S.W."/>
        </authorList>
    </citation>
    <scope>NUCLEOTIDE SEQUENCE [LARGE SCALE GENOMIC DNA]</scope>
    <source>
        <strain evidence="2 3">DSM 22335</strain>
    </source>
</reference>
<dbReference type="EMBL" id="FUWH01000001">
    <property type="protein sequence ID" value="SJZ32041.1"/>
    <property type="molecule type" value="Genomic_DNA"/>
</dbReference>
<gene>
    <name evidence="2" type="ORF">SAMN04488132_10129</name>
</gene>
<evidence type="ECO:0000313" key="3">
    <source>
        <dbReference type="Proteomes" id="UP000190888"/>
    </source>
</evidence>
<organism evidence="2 3">
    <name type="scientific">Sediminibacterium ginsengisoli</name>
    <dbReference type="NCBI Taxonomy" id="413434"/>
    <lineage>
        <taxon>Bacteria</taxon>
        <taxon>Pseudomonadati</taxon>
        <taxon>Bacteroidota</taxon>
        <taxon>Chitinophagia</taxon>
        <taxon>Chitinophagales</taxon>
        <taxon>Chitinophagaceae</taxon>
        <taxon>Sediminibacterium</taxon>
    </lineage>
</organism>
<keyword evidence="1" id="KW-1133">Transmembrane helix</keyword>
<dbReference type="AlphaFoldDB" id="A0A1T4JPJ1"/>
<dbReference type="Proteomes" id="UP000190888">
    <property type="component" value="Unassembled WGS sequence"/>
</dbReference>
<sequence>MTIVDVISLVASIASLILAIIAIWLSWAFFNKSSEASDKTNEASKSVMSSVEKLEKLFDKLYSDTFSIVKDTVSDMRGHIWSGQQNFQKPESIEDELAKKTEHKIANLKTELSSELSKVLAEQSKAGDKLQSLETSLTTLLNKAVVETKNIEAVVKEETLREYLFRSFISIKKKRRKIIADYIVDLAIENGINPPELLDELNKMKEDGFINFEGDRISNGTTEITILKELK</sequence>
<accession>A0A1T4JPJ1</accession>
<evidence type="ECO:0000256" key="1">
    <source>
        <dbReference type="SAM" id="Phobius"/>
    </source>
</evidence>
<proteinExistence type="predicted"/>
<keyword evidence="1" id="KW-0472">Membrane</keyword>
<dbReference type="STRING" id="413434.SAMN04488132_10129"/>
<feature type="transmembrane region" description="Helical" evidence="1">
    <location>
        <begin position="6"/>
        <end position="30"/>
    </location>
</feature>